<gene>
    <name evidence="2" type="ORF">COCMIDRAFT_110473</name>
</gene>
<sequence>FMSTAHDDDDADDDATAAASAAAKDARLVPTQTPTKHYCVFHPHPHPHNHHPCPPCSVPSRALSTSVVELNIEQGEAGCHDCLGSALISTSSYIPPCVSSQERNPFSAALAAFARHESRLALRLFMH</sequence>
<dbReference type="KEGG" id="bor:COCMIDRAFT_110473"/>
<proteinExistence type="predicted"/>
<dbReference type="Proteomes" id="UP000054032">
    <property type="component" value="Unassembled WGS sequence"/>
</dbReference>
<feature type="region of interest" description="Disordered" evidence="1">
    <location>
        <begin position="1"/>
        <end position="29"/>
    </location>
</feature>
<evidence type="ECO:0000313" key="2">
    <source>
        <dbReference type="EMBL" id="EUC39821.1"/>
    </source>
</evidence>
<feature type="non-terminal residue" evidence="2">
    <location>
        <position position="1"/>
    </location>
</feature>
<accession>W6Z803</accession>
<dbReference type="RefSeq" id="XP_007693663.1">
    <property type="nucleotide sequence ID" value="XM_007695473.1"/>
</dbReference>
<dbReference type="OrthoDB" id="10543019at2759"/>
<dbReference type="GeneID" id="19119605"/>
<name>W6Z803_COCMI</name>
<protein>
    <submittedName>
        <fullName evidence="2">Uncharacterized protein</fullName>
    </submittedName>
</protein>
<evidence type="ECO:0000313" key="3">
    <source>
        <dbReference type="Proteomes" id="UP000054032"/>
    </source>
</evidence>
<dbReference type="EMBL" id="KI964243">
    <property type="protein sequence ID" value="EUC39821.1"/>
    <property type="molecule type" value="Genomic_DNA"/>
</dbReference>
<dbReference type="AlphaFoldDB" id="W6Z803"/>
<evidence type="ECO:0000256" key="1">
    <source>
        <dbReference type="SAM" id="MobiDB-lite"/>
    </source>
</evidence>
<reference evidence="2 3" key="1">
    <citation type="journal article" date="2013" name="PLoS Genet.">
        <title>Comparative genome structure, secondary metabolite, and effector coding capacity across Cochliobolus pathogens.</title>
        <authorList>
            <person name="Condon B.J."/>
            <person name="Leng Y."/>
            <person name="Wu D."/>
            <person name="Bushley K.E."/>
            <person name="Ohm R.A."/>
            <person name="Otillar R."/>
            <person name="Martin J."/>
            <person name="Schackwitz W."/>
            <person name="Grimwood J."/>
            <person name="MohdZainudin N."/>
            <person name="Xue C."/>
            <person name="Wang R."/>
            <person name="Manning V.A."/>
            <person name="Dhillon B."/>
            <person name="Tu Z.J."/>
            <person name="Steffenson B.J."/>
            <person name="Salamov A."/>
            <person name="Sun H."/>
            <person name="Lowry S."/>
            <person name="LaButti K."/>
            <person name="Han J."/>
            <person name="Copeland A."/>
            <person name="Lindquist E."/>
            <person name="Barry K."/>
            <person name="Schmutz J."/>
            <person name="Baker S.E."/>
            <person name="Ciuffetti L.M."/>
            <person name="Grigoriev I.V."/>
            <person name="Zhong S."/>
            <person name="Turgeon B.G."/>
        </authorList>
    </citation>
    <scope>NUCLEOTIDE SEQUENCE [LARGE SCALE GENOMIC DNA]</scope>
    <source>
        <strain evidence="2 3">ATCC 44560</strain>
    </source>
</reference>
<dbReference type="HOGENOM" id="CLU_1975718_0_0_1"/>
<organism evidence="2 3">
    <name type="scientific">Bipolaris oryzae ATCC 44560</name>
    <dbReference type="NCBI Taxonomy" id="930090"/>
    <lineage>
        <taxon>Eukaryota</taxon>
        <taxon>Fungi</taxon>
        <taxon>Dikarya</taxon>
        <taxon>Ascomycota</taxon>
        <taxon>Pezizomycotina</taxon>
        <taxon>Dothideomycetes</taxon>
        <taxon>Pleosporomycetidae</taxon>
        <taxon>Pleosporales</taxon>
        <taxon>Pleosporineae</taxon>
        <taxon>Pleosporaceae</taxon>
        <taxon>Bipolaris</taxon>
    </lineage>
</organism>
<keyword evidence="3" id="KW-1185">Reference proteome</keyword>